<name>A0ABN2D1K4_9ACTN</name>
<proteinExistence type="predicted"/>
<protein>
    <submittedName>
        <fullName evidence="2">Uncharacterized protein</fullName>
    </submittedName>
</protein>
<reference evidence="2 3" key="1">
    <citation type="journal article" date="2019" name="Int. J. Syst. Evol. Microbiol.">
        <title>The Global Catalogue of Microorganisms (GCM) 10K type strain sequencing project: providing services to taxonomists for standard genome sequencing and annotation.</title>
        <authorList>
            <consortium name="The Broad Institute Genomics Platform"/>
            <consortium name="The Broad Institute Genome Sequencing Center for Infectious Disease"/>
            <person name="Wu L."/>
            <person name="Ma J."/>
        </authorList>
    </citation>
    <scope>NUCLEOTIDE SEQUENCE [LARGE SCALE GENOMIC DNA]</scope>
    <source>
        <strain evidence="2 3">JCM 15933</strain>
    </source>
</reference>
<sequence length="108" mass="11900">MAARLRARQAHKPRPPPPGPARNTRNRLRACSRPAARFDPPMGLAPRPTPPRDRVRVPAPAPDHLRDPFRQTPARGCLTPNSAHDRLTTTCQRDPLHAPNPAGVLPRA</sequence>
<feature type="compositionally biased region" description="Basic residues" evidence="1">
    <location>
        <begin position="1"/>
        <end position="14"/>
    </location>
</feature>
<comment type="caution">
    <text evidence="2">The sequence shown here is derived from an EMBL/GenBank/DDBJ whole genome shotgun (WGS) entry which is preliminary data.</text>
</comment>
<dbReference type="EMBL" id="BAAAQD010000040">
    <property type="protein sequence ID" value="GAA1568644.1"/>
    <property type="molecule type" value="Genomic_DNA"/>
</dbReference>
<evidence type="ECO:0000313" key="3">
    <source>
        <dbReference type="Proteomes" id="UP001501470"/>
    </source>
</evidence>
<feature type="region of interest" description="Disordered" evidence="1">
    <location>
        <begin position="1"/>
        <end position="108"/>
    </location>
</feature>
<gene>
    <name evidence="2" type="ORF">GCM10009827_107970</name>
</gene>
<keyword evidence="3" id="KW-1185">Reference proteome</keyword>
<evidence type="ECO:0000256" key="1">
    <source>
        <dbReference type="SAM" id="MobiDB-lite"/>
    </source>
</evidence>
<organism evidence="2 3">
    <name type="scientific">Dactylosporangium maewongense</name>
    <dbReference type="NCBI Taxonomy" id="634393"/>
    <lineage>
        <taxon>Bacteria</taxon>
        <taxon>Bacillati</taxon>
        <taxon>Actinomycetota</taxon>
        <taxon>Actinomycetes</taxon>
        <taxon>Micromonosporales</taxon>
        <taxon>Micromonosporaceae</taxon>
        <taxon>Dactylosporangium</taxon>
    </lineage>
</organism>
<dbReference type="Proteomes" id="UP001501470">
    <property type="component" value="Unassembled WGS sequence"/>
</dbReference>
<accession>A0ABN2D1K4</accession>
<evidence type="ECO:0000313" key="2">
    <source>
        <dbReference type="EMBL" id="GAA1568644.1"/>
    </source>
</evidence>